<dbReference type="SUPFAM" id="SSF56672">
    <property type="entry name" value="DNA/RNA polymerases"/>
    <property type="match status" value="1"/>
</dbReference>
<sequence length="169" mass="18997">MSRFFQSSCGVKQGDPLFSFLFVLSSEFLSRCLKAMVDSDSVLPFSLSRGCPTVSHVAFADDCIIFTQGDKNSLKWLLHFLELYQKGSGKKINFAKSSLFFPRKSSRGHIASIESLTGMCKFSILMTYLGCLIFIRIKSNTIFEPLVTKVRNVLNIRIRNSFPLEASLS</sequence>
<evidence type="ECO:0000313" key="2">
    <source>
        <dbReference type="Proteomes" id="UP001630127"/>
    </source>
</evidence>
<organism evidence="1 2">
    <name type="scientific">Cinchona calisaya</name>
    <dbReference type="NCBI Taxonomy" id="153742"/>
    <lineage>
        <taxon>Eukaryota</taxon>
        <taxon>Viridiplantae</taxon>
        <taxon>Streptophyta</taxon>
        <taxon>Embryophyta</taxon>
        <taxon>Tracheophyta</taxon>
        <taxon>Spermatophyta</taxon>
        <taxon>Magnoliopsida</taxon>
        <taxon>eudicotyledons</taxon>
        <taxon>Gunneridae</taxon>
        <taxon>Pentapetalae</taxon>
        <taxon>asterids</taxon>
        <taxon>lamiids</taxon>
        <taxon>Gentianales</taxon>
        <taxon>Rubiaceae</taxon>
        <taxon>Cinchonoideae</taxon>
        <taxon>Cinchoneae</taxon>
        <taxon>Cinchona</taxon>
    </lineage>
</organism>
<name>A0ABD3B307_9GENT</name>
<dbReference type="Proteomes" id="UP001630127">
    <property type="component" value="Unassembled WGS sequence"/>
</dbReference>
<reference evidence="1 2" key="1">
    <citation type="submission" date="2024-11" db="EMBL/GenBank/DDBJ databases">
        <title>A near-complete genome assembly of Cinchona calisaya.</title>
        <authorList>
            <person name="Lian D.C."/>
            <person name="Zhao X.W."/>
            <person name="Wei L."/>
        </authorList>
    </citation>
    <scope>NUCLEOTIDE SEQUENCE [LARGE SCALE GENOMIC DNA]</scope>
    <source>
        <tissue evidence="1">Nenye</tissue>
    </source>
</reference>
<accession>A0ABD3B307</accession>
<protein>
    <recommendedName>
        <fullName evidence="3">Reverse transcriptase domain-containing protein</fullName>
    </recommendedName>
</protein>
<evidence type="ECO:0000313" key="1">
    <source>
        <dbReference type="EMBL" id="KAL3537937.1"/>
    </source>
</evidence>
<gene>
    <name evidence="1" type="ORF">ACH5RR_001303</name>
</gene>
<dbReference type="AlphaFoldDB" id="A0ABD3B307"/>
<comment type="caution">
    <text evidence="1">The sequence shown here is derived from an EMBL/GenBank/DDBJ whole genome shotgun (WGS) entry which is preliminary data.</text>
</comment>
<dbReference type="InterPro" id="IPR043502">
    <property type="entry name" value="DNA/RNA_pol_sf"/>
</dbReference>
<keyword evidence="2" id="KW-1185">Reference proteome</keyword>
<evidence type="ECO:0008006" key="3">
    <source>
        <dbReference type="Google" id="ProtNLM"/>
    </source>
</evidence>
<dbReference type="PANTHER" id="PTHR33116:SF78">
    <property type="entry name" value="OS12G0587133 PROTEIN"/>
    <property type="match status" value="1"/>
</dbReference>
<dbReference type="PANTHER" id="PTHR33116">
    <property type="entry name" value="REVERSE TRANSCRIPTASE ZINC-BINDING DOMAIN-CONTAINING PROTEIN-RELATED-RELATED"/>
    <property type="match status" value="1"/>
</dbReference>
<proteinExistence type="predicted"/>
<dbReference type="EMBL" id="JBJUIK010000001">
    <property type="protein sequence ID" value="KAL3537937.1"/>
    <property type="molecule type" value="Genomic_DNA"/>
</dbReference>